<dbReference type="EMBL" id="KN716380">
    <property type="protein sequence ID" value="KJH45905.1"/>
    <property type="molecule type" value="Genomic_DNA"/>
</dbReference>
<keyword evidence="1" id="KW-0732">Signal</keyword>
<name>A0A0D8XMZ4_DICVI</name>
<reference evidence="3" key="2">
    <citation type="journal article" date="2016" name="Sci. Rep.">
        <title>Dictyocaulus viviparus genome, variome and transcriptome elucidate lungworm biology and support future intervention.</title>
        <authorList>
            <person name="McNulty S.N."/>
            <person name="Strube C."/>
            <person name="Rosa B.A."/>
            <person name="Martin J.C."/>
            <person name="Tyagi R."/>
            <person name="Choi Y.J."/>
            <person name="Wang Q."/>
            <person name="Hallsworth Pepin K."/>
            <person name="Zhang X."/>
            <person name="Ozersky P."/>
            <person name="Wilson R.K."/>
            <person name="Sternberg P.W."/>
            <person name="Gasser R.B."/>
            <person name="Mitreva M."/>
        </authorList>
    </citation>
    <scope>NUCLEOTIDE SEQUENCE [LARGE SCALE GENOMIC DNA]</scope>
    <source>
        <strain evidence="3">HannoverDv2000</strain>
    </source>
</reference>
<dbReference type="OrthoDB" id="5865705at2759"/>
<organism evidence="2 3">
    <name type="scientific">Dictyocaulus viviparus</name>
    <name type="common">Bovine lungworm</name>
    <dbReference type="NCBI Taxonomy" id="29172"/>
    <lineage>
        <taxon>Eukaryota</taxon>
        <taxon>Metazoa</taxon>
        <taxon>Ecdysozoa</taxon>
        <taxon>Nematoda</taxon>
        <taxon>Chromadorea</taxon>
        <taxon>Rhabditida</taxon>
        <taxon>Rhabditina</taxon>
        <taxon>Rhabditomorpha</taxon>
        <taxon>Strongyloidea</taxon>
        <taxon>Metastrongylidae</taxon>
        <taxon>Dictyocaulus</taxon>
    </lineage>
</organism>
<evidence type="ECO:0000313" key="3">
    <source>
        <dbReference type="Proteomes" id="UP000053766"/>
    </source>
</evidence>
<proteinExistence type="predicted"/>
<feature type="chain" id="PRO_5002335788" evidence="1">
    <location>
        <begin position="17"/>
        <end position="84"/>
    </location>
</feature>
<gene>
    <name evidence="2" type="ORF">DICVIV_08060</name>
</gene>
<protein>
    <submittedName>
        <fullName evidence="2">Uncharacterized protein</fullName>
    </submittedName>
</protein>
<feature type="signal peptide" evidence="1">
    <location>
        <begin position="1"/>
        <end position="16"/>
    </location>
</feature>
<reference evidence="2 3" key="1">
    <citation type="submission" date="2013-11" db="EMBL/GenBank/DDBJ databases">
        <title>Draft genome of the bovine lungworm Dictyocaulus viviparus.</title>
        <authorList>
            <person name="Mitreva M."/>
        </authorList>
    </citation>
    <scope>NUCLEOTIDE SEQUENCE [LARGE SCALE GENOMIC DNA]</scope>
    <source>
        <strain evidence="2 3">HannoverDv2000</strain>
    </source>
</reference>
<accession>A0A0D8XMZ4</accession>
<dbReference type="AlphaFoldDB" id="A0A0D8XMZ4"/>
<sequence>MVVVYLLITLLTLVKANNQTIVNVYRSCHKTVDDILDSKEAFIPSSSQLPKWCLAMRHDVASCIASEVMYLSHVNLNYSESNDR</sequence>
<keyword evidence="3" id="KW-1185">Reference proteome</keyword>
<evidence type="ECO:0000256" key="1">
    <source>
        <dbReference type="SAM" id="SignalP"/>
    </source>
</evidence>
<evidence type="ECO:0000313" key="2">
    <source>
        <dbReference type="EMBL" id="KJH45905.1"/>
    </source>
</evidence>
<dbReference type="Proteomes" id="UP000053766">
    <property type="component" value="Unassembled WGS sequence"/>
</dbReference>